<gene>
    <name evidence="2" type="ORF">SAMN05421799_10955</name>
</gene>
<dbReference type="Proteomes" id="UP000186156">
    <property type="component" value="Unassembled WGS sequence"/>
</dbReference>
<dbReference type="Pfam" id="PF06949">
    <property type="entry name" value="DUF1292"/>
    <property type="match status" value="1"/>
</dbReference>
<dbReference type="OrthoDB" id="2086132at2"/>
<dbReference type="STRING" id="252246.SAMN05421799_10955"/>
<evidence type="ECO:0000256" key="1">
    <source>
        <dbReference type="HAMAP-Rule" id="MF_01448"/>
    </source>
</evidence>
<sequence>MAHDEFVEHEDEVIVLEDENGEEHQFVLGEVLTVDNKDYAVLLPLDDSMEEGVIFRIDGEDGEQMVLSEIEDDEEWQRVVDAYNDELFDEAEDDDEED</sequence>
<dbReference type="RefSeq" id="WP_076347956.1">
    <property type="nucleotide sequence ID" value="NZ_FTOO01000009.1"/>
</dbReference>
<dbReference type="InterPro" id="IPR009711">
    <property type="entry name" value="UPF0473"/>
</dbReference>
<evidence type="ECO:0000313" key="2">
    <source>
        <dbReference type="EMBL" id="SIS99909.1"/>
    </source>
</evidence>
<dbReference type="EMBL" id="FTOO01000009">
    <property type="protein sequence ID" value="SIS99909.1"/>
    <property type="molecule type" value="Genomic_DNA"/>
</dbReference>
<dbReference type="AlphaFoldDB" id="A0A1N7NNW2"/>
<proteinExistence type="inferred from homology"/>
<comment type="similarity">
    <text evidence="1">Belongs to the UPF0473 family.</text>
</comment>
<accession>A0A1N7NNW2</accession>
<organism evidence="2 3">
    <name type="scientific">Alicyclobacillus vulcanalis</name>
    <dbReference type="NCBI Taxonomy" id="252246"/>
    <lineage>
        <taxon>Bacteria</taxon>
        <taxon>Bacillati</taxon>
        <taxon>Bacillota</taxon>
        <taxon>Bacilli</taxon>
        <taxon>Bacillales</taxon>
        <taxon>Alicyclobacillaceae</taxon>
        <taxon>Alicyclobacillus</taxon>
    </lineage>
</organism>
<reference evidence="3" key="1">
    <citation type="submission" date="2017-01" db="EMBL/GenBank/DDBJ databases">
        <authorList>
            <person name="Varghese N."/>
            <person name="Submissions S."/>
        </authorList>
    </citation>
    <scope>NUCLEOTIDE SEQUENCE [LARGE SCALE GENOMIC DNA]</scope>
    <source>
        <strain evidence="3">DSM 16176</strain>
    </source>
</reference>
<name>A0A1N7NNW2_9BACL</name>
<evidence type="ECO:0000313" key="3">
    <source>
        <dbReference type="Proteomes" id="UP000186156"/>
    </source>
</evidence>
<dbReference type="HAMAP" id="MF_01448">
    <property type="entry name" value="UPF0473"/>
    <property type="match status" value="1"/>
</dbReference>
<keyword evidence="3" id="KW-1185">Reference proteome</keyword>
<protein>
    <recommendedName>
        <fullName evidence="1">UPF0473 protein SAMN05421799_10955</fullName>
    </recommendedName>
</protein>